<gene>
    <name evidence="1" type="ORF">SAMN05421751_11539</name>
</gene>
<keyword evidence="2" id="KW-1185">Reference proteome</keyword>
<proteinExistence type="predicted"/>
<organism evidence="1 2">
    <name type="scientific">Jhaorihella thermophila</name>
    <dbReference type="NCBI Taxonomy" id="488547"/>
    <lineage>
        <taxon>Bacteria</taxon>
        <taxon>Pseudomonadati</taxon>
        <taxon>Pseudomonadota</taxon>
        <taxon>Alphaproteobacteria</taxon>
        <taxon>Rhodobacterales</taxon>
        <taxon>Paracoccaceae</taxon>
        <taxon>Jhaorihella</taxon>
    </lineage>
</organism>
<dbReference type="EMBL" id="FNVD01000015">
    <property type="protein sequence ID" value="SEG20016.1"/>
    <property type="molecule type" value="Genomic_DNA"/>
</dbReference>
<evidence type="ECO:0000313" key="1">
    <source>
        <dbReference type="EMBL" id="SEG20016.1"/>
    </source>
</evidence>
<sequence>MSERNTVDGSKLIAGSPLEFCTVLYAALLNRFPDRKAWTHFRWHVGDDPERRLAEVRKILDSDEFRKKGGVECVFGPPLKDLYDRDQRIDNFLSYCLPLLPTIFHDNRDLLTLKTREITDLLQAILSRREGGGDQGGDFLLFGYLLSQFAPAPPEALEDTRKTLQEEFSGLSGSDLVARLTEVLARQSQQVERLAATVRLLDAFEQQRDILLQAEGPVAGKAWPLARSAEIRATDYLPPAAGFHALQFTAGGTPYRWCGPEGTLQFAVHVDRTQGARLRLEMRFAVEPENFRHVELLDGRQPVPVEIAASGESRAVVTATLPPREDEGGTYLTFRFPRVRRLSETDERLAVGAFVRLTVTALDQEAGVQ</sequence>
<dbReference type="AlphaFoldDB" id="A0A1H5Y960"/>
<protein>
    <submittedName>
        <fullName evidence="1">Uncharacterized protein</fullName>
    </submittedName>
</protein>
<reference evidence="1 2" key="1">
    <citation type="submission" date="2016-10" db="EMBL/GenBank/DDBJ databases">
        <authorList>
            <person name="de Groot N.N."/>
        </authorList>
    </citation>
    <scope>NUCLEOTIDE SEQUENCE [LARGE SCALE GENOMIC DNA]</scope>
    <source>
        <strain evidence="1 2">DSM 23413</strain>
    </source>
</reference>
<dbReference type="RefSeq" id="WP_104008895.1">
    <property type="nucleotide sequence ID" value="NZ_FNVD01000015.1"/>
</dbReference>
<dbReference type="Proteomes" id="UP000236742">
    <property type="component" value="Unassembled WGS sequence"/>
</dbReference>
<name>A0A1H5Y960_9RHOB</name>
<accession>A0A1H5Y960</accession>
<evidence type="ECO:0000313" key="2">
    <source>
        <dbReference type="Proteomes" id="UP000236742"/>
    </source>
</evidence>